<evidence type="ECO:0000256" key="4">
    <source>
        <dbReference type="PROSITE-ProRule" id="PRU00335"/>
    </source>
</evidence>
<evidence type="ECO:0000256" key="1">
    <source>
        <dbReference type="ARBA" id="ARBA00023015"/>
    </source>
</evidence>
<organism evidence="6 7">
    <name type="scientific">Actinomadura harenae</name>
    <dbReference type="NCBI Taxonomy" id="2483351"/>
    <lineage>
        <taxon>Bacteria</taxon>
        <taxon>Bacillati</taxon>
        <taxon>Actinomycetota</taxon>
        <taxon>Actinomycetes</taxon>
        <taxon>Streptosporangiales</taxon>
        <taxon>Thermomonosporaceae</taxon>
        <taxon>Actinomadura</taxon>
    </lineage>
</organism>
<keyword evidence="2 4" id="KW-0238">DNA-binding</keyword>
<evidence type="ECO:0000313" key="7">
    <source>
        <dbReference type="Proteomes" id="UP000282674"/>
    </source>
</evidence>
<reference evidence="6 7" key="1">
    <citation type="submission" date="2018-10" db="EMBL/GenBank/DDBJ databases">
        <title>Isolation from soil.</title>
        <authorList>
            <person name="Hu J."/>
        </authorList>
    </citation>
    <scope>NUCLEOTIDE SEQUENCE [LARGE SCALE GENOMIC DNA]</scope>
    <source>
        <strain evidence="6 7">NEAU-Ht49</strain>
    </source>
</reference>
<evidence type="ECO:0000256" key="2">
    <source>
        <dbReference type="ARBA" id="ARBA00023125"/>
    </source>
</evidence>
<dbReference type="Pfam" id="PF13305">
    <property type="entry name" value="TetR_C_33"/>
    <property type="match status" value="1"/>
</dbReference>
<evidence type="ECO:0000313" key="6">
    <source>
        <dbReference type="EMBL" id="RMI40600.1"/>
    </source>
</evidence>
<feature type="DNA-binding region" description="H-T-H motif" evidence="4">
    <location>
        <begin position="85"/>
        <end position="104"/>
    </location>
</feature>
<dbReference type="OrthoDB" id="3210322at2"/>
<dbReference type="EMBL" id="RFFG01000052">
    <property type="protein sequence ID" value="RMI40600.1"/>
    <property type="molecule type" value="Genomic_DNA"/>
</dbReference>
<keyword evidence="3" id="KW-0804">Transcription</keyword>
<dbReference type="InterPro" id="IPR001647">
    <property type="entry name" value="HTH_TetR"/>
</dbReference>
<dbReference type="GO" id="GO:0003700">
    <property type="term" value="F:DNA-binding transcription factor activity"/>
    <property type="evidence" value="ECO:0007669"/>
    <property type="project" value="TreeGrafter"/>
</dbReference>
<dbReference type="PANTHER" id="PTHR30055:SF243">
    <property type="entry name" value="HTH-TYPE TRANSCRIPTIONAL REGULATOR RV1816"/>
    <property type="match status" value="1"/>
</dbReference>
<evidence type="ECO:0000256" key="3">
    <source>
        <dbReference type="ARBA" id="ARBA00023163"/>
    </source>
</evidence>
<sequence>MSCVNASSPRRSRSRSIIHLHAVDLLHAVQKAVRRTVAQRCRLSSVTEQTTRTPNRRARLRAQASEEIKQIALRLLAEGGPDAISLRAIAREMGMTAGAIYSYFRTRDDLVTVLIGDVYSSLVNSAEAARDAVPEDDPGGRIMAWAEAFRAWALSRPEGFRLIYGDPVPGYQAPADGPGKAAELRACTALTGLVAAAWPTAAPLHAGGRAYTWDEFDPSLTAHVREKFPDFPPEALALTLRIWGRMHGPLALEVYGHVRPLIHDPTTTYQDEMRDLVASLGLKV</sequence>
<proteinExistence type="predicted"/>
<dbReference type="SUPFAM" id="SSF46689">
    <property type="entry name" value="Homeodomain-like"/>
    <property type="match status" value="1"/>
</dbReference>
<gene>
    <name evidence="6" type="ORF">EBO15_26100</name>
</gene>
<dbReference type="GO" id="GO:0000976">
    <property type="term" value="F:transcription cis-regulatory region binding"/>
    <property type="evidence" value="ECO:0007669"/>
    <property type="project" value="TreeGrafter"/>
</dbReference>
<comment type="caution">
    <text evidence="6">The sequence shown here is derived from an EMBL/GenBank/DDBJ whole genome shotgun (WGS) entry which is preliminary data.</text>
</comment>
<dbReference type="Proteomes" id="UP000282674">
    <property type="component" value="Unassembled WGS sequence"/>
</dbReference>
<dbReference type="Pfam" id="PF00440">
    <property type="entry name" value="TetR_N"/>
    <property type="match status" value="1"/>
</dbReference>
<dbReference type="InterPro" id="IPR036271">
    <property type="entry name" value="Tet_transcr_reg_TetR-rel_C_sf"/>
</dbReference>
<accession>A0A3M2LUM4</accession>
<protein>
    <submittedName>
        <fullName evidence="6">TetR/AcrR family transcriptional regulator</fullName>
    </submittedName>
</protein>
<dbReference type="SUPFAM" id="SSF48498">
    <property type="entry name" value="Tetracyclin repressor-like, C-terminal domain"/>
    <property type="match status" value="1"/>
</dbReference>
<dbReference type="AlphaFoldDB" id="A0A3M2LUM4"/>
<dbReference type="PROSITE" id="PS50977">
    <property type="entry name" value="HTH_TETR_2"/>
    <property type="match status" value="1"/>
</dbReference>
<dbReference type="PANTHER" id="PTHR30055">
    <property type="entry name" value="HTH-TYPE TRANSCRIPTIONAL REGULATOR RUTR"/>
    <property type="match status" value="1"/>
</dbReference>
<keyword evidence="7" id="KW-1185">Reference proteome</keyword>
<feature type="domain" description="HTH tetR-type" evidence="5">
    <location>
        <begin position="62"/>
        <end position="122"/>
    </location>
</feature>
<keyword evidence="1" id="KW-0805">Transcription regulation</keyword>
<dbReference type="InterPro" id="IPR050109">
    <property type="entry name" value="HTH-type_TetR-like_transc_reg"/>
</dbReference>
<dbReference type="InterPro" id="IPR025996">
    <property type="entry name" value="MT1864/Rv1816-like_C"/>
</dbReference>
<dbReference type="PRINTS" id="PR00455">
    <property type="entry name" value="HTHTETR"/>
</dbReference>
<dbReference type="Gene3D" id="1.10.357.10">
    <property type="entry name" value="Tetracycline Repressor, domain 2"/>
    <property type="match status" value="1"/>
</dbReference>
<dbReference type="InterPro" id="IPR009057">
    <property type="entry name" value="Homeodomain-like_sf"/>
</dbReference>
<name>A0A3M2LUM4_9ACTN</name>
<evidence type="ECO:0000259" key="5">
    <source>
        <dbReference type="PROSITE" id="PS50977"/>
    </source>
</evidence>